<gene>
    <name evidence="1" type="ORF">QYE76_023452</name>
</gene>
<dbReference type="Proteomes" id="UP001231189">
    <property type="component" value="Unassembled WGS sequence"/>
</dbReference>
<dbReference type="AlphaFoldDB" id="A0AAD8RBP6"/>
<name>A0AAD8RBP6_LOLMU</name>
<sequence>METPPEGKAIFDTSLAPLLGQSGERKELHDLIAQAVTARRLLGVLLHRQGRLEHATYADGVENTSAAHPAKQRSKLVSPLL</sequence>
<dbReference type="EMBL" id="JAUUTY010000006">
    <property type="protein sequence ID" value="KAK1617935.1"/>
    <property type="molecule type" value="Genomic_DNA"/>
</dbReference>
<keyword evidence="2" id="KW-1185">Reference proteome</keyword>
<reference evidence="1" key="1">
    <citation type="submission" date="2023-07" db="EMBL/GenBank/DDBJ databases">
        <title>A chromosome-level genome assembly of Lolium multiflorum.</title>
        <authorList>
            <person name="Chen Y."/>
            <person name="Copetti D."/>
            <person name="Kolliker R."/>
            <person name="Studer B."/>
        </authorList>
    </citation>
    <scope>NUCLEOTIDE SEQUENCE</scope>
    <source>
        <strain evidence="1">02402/16</strain>
        <tissue evidence="1">Leaf</tissue>
    </source>
</reference>
<protein>
    <submittedName>
        <fullName evidence="1">Uncharacterized protein</fullName>
    </submittedName>
</protein>
<accession>A0AAD8RBP6</accession>
<comment type="caution">
    <text evidence="1">The sequence shown here is derived from an EMBL/GenBank/DDBJ whole genome shotgun (WGS) entry which is preliminary data.</text>
</comment>
<evidence type="ECO:0000313" key="2">
    <source>
        <dbReference type="Proteomes" id="UP001231189"/>
    </source>
</evidence>
<evidence type="ECO:0000313" key="1">
    <source>
        <dbReference type="EMBL" id="KAK1617935.1"/>
    </source>
</evidence>
<proteinExistence type="predicted"/>
<organism evidence="1 2">
    <name type="scientific">Lolium multiflorum</name>
    <name type="common">Italian ryegrass</name>
    <name type="synonym">Lolium perenne subsp. multiflorum</name>
    <dbReference type="NCBI Taxonomy" id="4521"/>
    <lineage>
        <taxon>Eukaryota</taxon>
        <taxon>Viridiplantae</taxon>
        <taxon>Streptophyta</taxon>
        <taxon>Embryophyta</taxon>
        <taxon>Tracheophyta</taxon>
        <taxon>Spermatophyta</taxon>
        <taxon>Magnoliopsida</taxon>
        <taxon>Liliopsida</taxon>
        <taxon>Poales</taxon>
        <taxon>Poaceae</taxon>
        <taxon>BOP clade</taxon>
        <taxon>Pooideae</taxon>
        <taxon>Poodae</taxon>
        <taxon>Poeae</taxon>
        <taxon>Poeae Chloroplast Group 2 (Poeae type)</taxon>
        <taxon>Loliodinae</taxon>
        <taxon>Loliinae</taxon>
        <taxon>Lolium</taxon>
    </lineage>
</organism>